<evidence type="ECO:0000256" key="1">
    <source>
        <dbReference type="ARBA" id="ARBA00004141"/>
    </source>
</evidence>
<name>A0ABT8TA73_9GAMM</name>
<dbReference type="PANTHER" id="PTHR37422:SF17">
    <property type="entry name" value="O-ANTIGEN LIGASE"/>
    <property type="match status" value="1"/>
</dbReference>
<dbReference type="Proteomes" id="UP001168380">
    <property type="component" value="Unassembled WGS sequence"/>
</dbReference>
<evidence type="ECO:0000256" key="4">
    <source>
        <dbReference type="ARBA" id="ARBA00023136"/>
    </source>
</evidence>
<dbReference type="RefSeq" id="WP_302711141.1">
    <property type="nucleotide sequence ID" value="NZ_JAULRT010000032.1"/>
</dbReference>
<dbReference type="Pfam" id="PF04932">
    <property type="entry name" value="Wzy_C"/>
    <property type="match status" value="1"/>
</dbReference>
<comment type="caution">
    <text evidence="7">The sequence shown here is derived from an EMBL/GenBank/DDBJ whole genome shotgun (WGS) entry which is preliminary data.</text>
</comment>
<feature type="transmembrane region" description="Helical" evidence="5">
    <location>
        <begin position="65"/>
        <end position="83"/>
    </location>
</feature>
<reference evidence="7" key="1">
    <citation type="submission" date="2023-07" db="EMBL/GenBank/DDBJ databases">
        <title>Gilvimarinus algae sp. nov., isolated from the surface of Kelp.</title>
        <authorList>
            <person name="Sun Y.Y."/>
            <person name="Gong Y."/>
            <person name="Du Z.J."/>
        </authorList>
    </citation>
    <scope>NUCLEOTIDE SEQUENCE</scope>
    <source>
        <strain evidence="7">SDUM040014</strain>
    </source>
</reference>
<feature type="transmembrane region" description="Helical" evidence="5">
    <location>
        <begin position="12"/>
        <end position="31"/>
    </location>
</feature>
<keyword evidence="4 5" id="KW-0472">Membrane</keyword>
<feature type="transmembrane region" description="Helical" evidence="5">
    <location>
        <begin position="225"/>
        <end position="244"/>
    </location>
</feature>
<dbReference type="EMBL" id="JAULRT010000032">
    <property type="protein sequence ID" value="MDO3381019.1"/>
    <property type="molecule type" value="Genomic_DNA"/>
</dbReference>
<organism evidence="7 8">
    <name type="scientific">Gilvimarinus algae</name>
    <dbReference type="NCBI Taxonomy" id="3058037"/>
    <lineage>
        <taxon>Bacteria</taxon>
        <taxon>Pseudomonadati</taxon>
        <taxon>Pseudomonadota</taxon>
        <taxon>Gammaproteobacteria</taxon>
        <taxon>Cellvibrionales</taxon>
        <taxon>Cellvibrionaceae</taxon>
        <taxon>Gilvimarinus</taxon>
    </lineage>
</organism>
<sequence>MPTTGISLQGRPVRAFVAGCIFLACALCFVLPSGYSYGSALLCLSSVPLLLWFRPALGLSRADGWMIAALLFYFAVNALLNAYHGLSSRYYEEPSRFLLGVAILLAVMGFAPSARYWWSGLVVGTSLGGVVALWQIVVEGQARAGGFMNPIQFGNLSLLMGCLCLAGLGWARHRRCTVQWTLALCIAAVLGILGSMLSGARGGWLALPILLAILYFNFRRHMSRRLLATGLASLLLLLAALYAIPQTGIQERLNRASTELDGYLDHGSATSSVGIRLVMWRSVLDLSSVRPWAGWGETAYVEPMKAQIEDERVRAIVGKYDHVHNDTLDTLIKRGAWGLLALLVVYLVPFVLFAQQLYRADRQASQLRAFALCGVLLVVGVMLFGLTQAFFRHNSGVTLYAFFLVVIWGYMRSAHGRDSDDGR</sequence>
<evidence type="ECO:0000313" key="7">
    <source>
        <dbReference type="EMBL" id="MDO3381019.1"/>
    </source>
</evidence>
<proteinExistence type="predicted"/>
<feature type="transmembrane region" description="Helical" evidence="5">
    <location>
        <begin position="397"/>
        <end position="414"/>
    </location>
</feature>
<feature type="transmembrane region" description="Helical" evidence="5">
    <location>
        <begin position="370"/>
        <end position="391"/>
    </location>
</feature>
<evidence type="ECO:0000313" key="8">
    <source>
        <dbReference type="Proteomes" id="UP001168380"/>
    </source>
</evidence>
<dbReference type="GO" id="GO:0016874">
    <property type="term" value="F:ligase activity"/>
    <property type="evidence" value="ECO:0007669"/>
    <property type="project" value="UniProtKB-KW"/>
</dbReference>
<keyword evidence="3 5" id="KW-1133">Transmembrane helix</keyword>
<evidence type="ECO:0000256" key="3">
    <source>
        <dbReference type="ARBA" id="ARBA00022989"/>
    </source>
</evidence>
<feature type="domain" description="O-antigen ligase-related" evidence="6">
    <location>
        <begin position="186"/>
        <end position="343"/>
    </location>
</feature>
<keyword evidence="2 5" id="KW-0812">Transmembrane</keyword>
<evidence type="ECO:0000256" key="5">
    <source>
        <dbReference type="SAM" id="Phobius"/>
    </source>
</evidence>
<feature type="transmembrane region" description="Helical" evidence="5">
    <location>
        <begin position="150"/>
        <end position="171"/>
    </location>
</feature>
<feature type="transmembrane region" description="Helical" evidence="5">
    <location>
        <begin position="202"/>
        <end position="218"/>
    </location>
</feature>
<evidence type="ECO:0000256" key="2">
    <source>
        <dbReference type="ARBA" id="ARBA00022692"/>
    </source>
</evidence>
<accession>A0ABT8TA73</accession>
<feature type="transmembrane region" description="Helical" evidence="5">
    <location>
        <begin position="118"/>
        <end position="138"/>
    </location>
</feature>
<keyword evidence="7" id="KW-0436">Ligase</keyword>
<feature type="transmembrane region" description="Helical" evidence="5">
    <location>
        <begin position="336"/>
        <end position="358"/>
    </location>
</feature>
<dbReference type="InterPro" id="IPR051533">
    <property type="entry name" value="WaaL-like"/>
</dbReference>
<keyword evidence="8" id="KW-1185">Reference proteome</keyword>
<feature type="transmembrane region" description="Helical" evidence="5">
    <location>
        <begin position="178"/>
        <end position="196"/>
    </location>
</feature>
<comment type="subcellular location">
    <subcellularLocation>
        <location evidence="1">Membrane</location>
        <topology evidence="1">Multi-pass membrane protein</topology>
    </subcellularLocation>
</comment>
<evidence type="ECO:0000259" key="6">
    <source>
        <dbReference type="Pfam" id="PF04932"/>
    </source>
</evidence>
<gene>
    <name evidence="7" type="ORF">QWI16_02465</name>
</gene>
<dbReference type="InterPro" id="IPR007016">
    <property type="entry name" value="O-antigen_ligase-rel_domated"/>
</dbReference>
<protein>
    <submittedName>
        <fullName evidence="7">O-antigen ligase family protein</fullName>
    </submittedName>
</protein>
<dbReference type="PANTHER" id="PTHR37422">
    <property type="entry name" value="TEICHURONIC ACID BIOSYNTHESIS PROTEIN TUAE"/>
    <property type="match status" value="1"/>
</dbReference>